<keyword evidence="14" id="KW-1185">Reference proteome</keyword>
<evidence type="ECO:0000313" key="13">
    <source>
        <dbReference type="EMBL" id="WOT04580.1"/>
    </source>
</evidence>
<dbReference type="Proteomes" id="UP001529491">
    <property type="component" value="Chromosome"/>
</dbReference>
<comment type="similarity">
    <text evidence="8">Belongs to the methyl-accepting chemotaxis (MCP) protein family.</text>
</comment>
<evidence type="ECO:0000256" key="1">
    <source>
        <dbReference type="ARBA" id="ARBA00004651"/>
    </source>
</evidence>
<keyword evidence="2" id="KW-1003">Cell membrane</keyword>
<evidence type="ECO:0000256" key="6">
    <source>
        <dbReference type="ARBA" id="ARBA00023136"/>
    </source>
</evidence>
<evidence type="ECO:0000256" key="5">
    <source>
        <dbReference type="ARBA" id="ARBA00022989"/>
    </source>
</evidence>
<dbReference type="SMART" id="SM00304">
    <property type="entry name" value="HAMP"/>
    <property type="match status" value="1"/>
</dbReference>
<accession>A0ABZ0JW88</accession>
<feature type="domain" description="HAMP" evidence="12">
    <location>
        <begin position="296"/>
        <end position="350"/>
    </location>
</feature>
<dbReference type="Gene3D" id="1.10.287.950">
    <property type="entry name" value="Methyl-accepting chemotaxis protein"/>
    <property type="match status" value="1"/>
</dbReference>
<dbReference type="InterPro" id="IPR003660">
    <property type="entry name" value="HAMP_dom"/>
</dbReference>
<evidence type="ECO:0000256" key="7">
    <source>
        <dbReference type="ARBA" id="ARBA00023224"/>
    </source>
</evidence>
<keyword evidence="7 9" id="KW-0807">Transducer</keyword>
<keyword evidence="5 10" id="KW-1133">Transmembrane helix</keyword>
<dbReference type="SUPFAM" id="SSF58104">
    <property type="entry name" value="Methyl-accepting chemotaxis protein (MCP) signaling domain"/>
    <property type="match status" value="1"/>
</dbReference>
<evidence type="ECO:0000256" key="8">
    <source>
        <dbReference type="ARBA" id="ARBA00029447"/>
    </source>
</evidence>
<dbReference type="CDD" id="cd11386">
    <property type="entry name" value="MCP_signal"/>
    <property type="match status" value="1"/>
</dbReference>
<dbReference type="CDD" id="cd12912">
    <property type="entry name" value="PDC2_MCP_like"/>
    <property type="match status" value="1"/>
</dbReference>
<organism evidence="13 14">
    <name type="scientific">Shewanella youngdeokensis</name>
    <dbReference type="NCBI Taxonomy" id="2999068"/>
    <lineage>
        <taxon>Bacteria</taxon>
        <taxon>Pseudomonadati</taxon>
        <taxon>Pseudomonadota</taxon>
        <taxon>Gammaproteobacteria</taxon>
        <taxon>Alteromonadales</taxon>
        <taxon>Shewanellaceae</taxon>
        <taxon>Shewanella</taxon>
    </lineage>
</organism>
<dbReference type="Pfam" id="PF02743">
    <property type="entry name" value="dCache_1"/>
    <property type="match status" value="1"/>
</dbReference>
<reference evidence="13 14" key="1">
    <citation type="submission" date="2023-10" db="EMBL/GenBank/DDBJ databases">
        <title>Complete genome sequence of Shewanella sp. DAU334.</title>
        <authorList>
            <person name="Lee Y.-S."/>
            <person name="Jeong H.-R."/>
            <person name="Hwang E.-J."/>
            <person name="Choi Y.-L."/>
            <person name="Kim G.-D."/>
        </authorList>
    </citation>
    <scope>NUCLEOTIDE SEQUENCE [LARGE SCALE GENOMIC DNA]</scope>
    <source>
        <strain evidence="13 14">DAU334</strain>
    </source>
</reference>
<dbReference type="InterPro" id="IPR033479">
    <property type="entry name" value="dCache_1"/>
</dbReference>
<feature type="transmembrane region" description="Helical" evidence="10">
    <location>
        <begin position="273"/>
        <end position="295"/>
    </location>
</feature>
<comment type="subcellular location">
    <subcellularLocation>
        <location evidence="1">Cell membrane</location>
        <topology evidence="1">Multi-pass membrane protein</topology>
    </subcellularLocation>
</comment>
<evidence type="ECO:0000259" key="11">
    <source>
        <dbReference type="PROSITE" id="PS50111"/>
    </source>
</evidence>
<dbReference type="InterPro" id="IPR004089">
    <property type="entry name" value="MCPsignal_dom"/>
</dbReference>
<keyword evidence="6 10" id="KW-0472">Membrane</keyword>
<dbReference type="Gene3D" id="3.30.450.20">
    <property type="entry name" value="PAS domain"/>
    <property type="match status" value="2"/>
</dbReference>
<protein>
    <submittedName>
        <fullName evidence="13">Methyl-accepting chemotaxis protein</fullName>
    </submittedName>
</protein>
<sequence length="627" mass="68422">MTLTIKRKIQIAILMTCALISAVQSYISISQLIEETDTAIAHRVGQTSIAVSSNIATRLQSGAKLLLANESLISDRVDVEREMLLTQRAFGFMSVYAGFDNGNVVYGNQDEVWPDDYDPTSRPWFKQAKSSHQLIFTDPYLDFDNSIVITLAKAFSGRNSGVVAADMTVDNITRQVEQLSVSNNGFAFLLDGNHQILAYKNHDLLFRSASELSASLNPRDIDQARSSSALLTLNWRDDNTERLVQLSPITGTNWTLGIVEDRDLAYAAVRQQMFNVIIIMSGLCLLILTIATYALNRTLAPFNQLTAALEKLSKGEGDLTQRFDTRNQDEMGTMALHMNAFLQSLQQMIAKISRNADELTKQANDSSTLVGATSQQIDTQHQDIDQIATAIHQMSATAAEVANHAETTASAANVSAENCQQGQAIISQSNDSINSLSQQLAQASNVINDLEKNTTEINLVLSTIQSIAEQTNLLALNAAIEAARAGEKGRGFAVVADEVRVLSHRTQDSTEEIRNMIITLQKNSNLAVANMQTSTEIVADSVESSEKALQNLEQLTLSITDISDMATQIAGAAEEQRAVSEDISRNTEAVREVSNVLTTQTNSVASNADQLLNIAAELNDRVGKFKI</sequence>
<dbReference type="Pfam" id="PF00015">
    <property type="entry name" value="MCPsignal"/>
    <property type="match status" value="1"/>
</dbReference>
<proteinExistence type="inferred from homology"/>
<dbReference type="RefSeq" id="WP_310472216.1">
    <property type="nucleotide sequence ID" value="NZ_CP136522.1"/>
</dbReference>
<evidence type="ECO:0000256" key="2">
    <source>
        <dbReference type="ARBA" id="ARBA00022475"/>
    </source>
</evidence>
<name>A0ABZ0JW88_9GAMM</name>
<dbReference type="EMBL" id="CP136522">
    <property type="protein sequence ID" value="WOT04580.1"/>
    <property type="molecule type" value="Genomic_DNA"/>
</dbReference>
<dbReference type="PANTHER" id="PTHR32089">
    <property type="entry name" value="METHYL-ACCEPTING CHEMOTAXIS PROTEIN MCPB"/>
    <property type="match status" value="1"/>
</dbReference>
<evidence type="ECO:0000259" key="12">
    <source>
        <dbReference type="PROSITE" id="PS50885"/>
    </source>
</evidence>
<dbReference type="PROSITE" id="PS50111">
    <property type="entry name" value="CHEMOTAXIS_TRANSDUC_2"/>
    <property type="match status" value="1"/>
</dbReference>
<dbReference type="SUPFAM" id="SSF103190">
    <property type="entry name" value="Sensory domain-like"/>
    <property type="match status" value="1"/>
</dbReference>
<evidence type="ECO:0000256" key="9">
    <source>
        <dbReference type="PROSITE-ProRule" id="PRU00284"/>
    </source>
</evidence>
<dbReference type="InterPro" id="IPR029151">
    <property type="entry name" value="Sensor-like_sf"/>
</dbReference>
<gene>
    <name evidence="13" type="ORF">RGE70_14795</name>
</gene>
<feature type="domain" description="Methyl-accepting transducer" evidence="11">
    <location>
        <begin position="355"/>
        <end position="591"/>
    </location>
</feature>
<keyword evidence="4 10" id="KW-0812">Transmembrane</keyword>
<evidence type="ECO:0000256" key="10">
    <source>
        <dbReference type="SAM" id="Phobius"/>
    </source>
</evidence>
<dbReference type="CDD" id="cd06225">
    <property type="entry name" value="HAMP"/>
    <property type="match status" value="1"/>
</dbReference>
<dbReference type="PROSITE" id="PS50885">
    <property type="entry name" value="HAMP"/>
    <property type="match status" value="1"/>
</dbReference>
<dbReference type="SMART" id="SM00283">
    <property type="entry name" value="MA"/>
    <property type="match status" value="1"/>
</dbReference>
<dbReference type="CDD" id="cd12913">
    <property type="entry name" value="PDC1_MCP_like"/>
    <property type="match status" value="1"/>
</dbReference>
<evidence type="ECO:0000256" key="4">
    <source>
        <dbReference type="ARBA" id="ARBA00022692"/>
    </source>
</evidence>
<dbReference type="Pfam" id="PF00672">
    <property type="entry name" value="HAMP"/>
    <property type="match status" value="1"/>
</dbReference>
<keyword evidence="3" id="KW-0145">Chemotaxis</keyword>
<evidence type="ECO:0000256" key="3">
    <source>
        <dbReference type="ARBA" id="ARBA00022500"/>
    </source>
</evidence>
<evidence type="ECO:0000313" key="14">
    <source>
        <dbReference type="Proteomes" id="UP001529491"/>
    </source>
</evidence>
<dbReference type="PANTHER" id="PTHR32089:SF117">
    <property type="entry name" value="METHYL ACCEPTING SENSORY TRANSDUCER WITH CACHE_1 SMALL MOLECULE BINDING DOMAIN"/>
    <property type="match status" value="1"/>
</dbReference>